<dbReference type="EMBL" id="GG693859">
    <property type="protein sequence ID" value="EES53547.1"/>
    <property type="molecule type" value="Genomic_DNA"/>
</dbReference>
<dbReference type="GO" id="GO:0003677">
    <property type="term" value="F:DNA binding"/>
    <property type="evidence" value="ECO:0007669"/>
    <property type="project" value="InterPro"/>
</dbReference>
<evidence type="ECO:0000313" key="2">
    <source>
        <dbReference type="EMBL" id="EES53547.1"/>
    </source>
</evidence>
<keyword evidence="3" id="KW-1185">Reference proteome</keyword>
<proteinExistence type="predicted"/>
<accession>C6HUT6</accession>
<dbReference type="AlphaFoldDB" id="C6HUT6"/>
<feature type="domain" description="Resolvase HTH" evidence="1">
    <location>
        <begin position="364"/>
        <end position="406"/>
    </location>
</feature>
<reference evidence="2 3" key="1">
    <citation type="journal article" date="2009" name="Appl. Environ. Microbiol.">
        <title>Community genomic and proteomic analyses of chemoautotrophic iron-oxidizing "Leptospirillum rubarum" (Group II) and "Leptospirillum ferrodiazotrophum" (Group III) bacteria in acid mine drainage biofilms.</title>
        <authorList>
            <person name="Goltsman D.S."/>
            <person name="Denef V.J."/>
            <person name="Singer S.W."/>
            <person name="VerBerkmoes N.C."/>
            <person name="Lefsrud M."/>
            <person name="Mueller R.S."/>
            <person name="Dick G.J."/>
            <person name="Sun C.L."/>
            <person name="Wheeler K.E."/>
            <person name="Zemla A."/>
            <person name="Baker B.J."/>
            <person name="Hauser L."/>
            <person name="Land M."/>
            <person name="Shah M.B."/>
            <person name="Thelen M.P."/>
            <person name="Hettich R.L."/>
            <person name="Banfield J.F."/>
        </authorList>
    </citation>
    <scope>NUCLEOTIDE SEQUENCE [LARGE SCALE GENOMIC DNA]</scope>
</reference>
<dbReference type="Pfam" id="PF02796">
    <property type="entry name" value="HTH_7"/>
    <property type="match status" value="1"/>
</dbReference>
<gene>
    <name evidence="2" type="ORF">UBAL3_74420002</name>
</gene>
<sequence length="413" mass="49008">MDMGSKENRSQLFYHALTWLNGCNPELINLGKKLLDDVFLRRFSLENAVCQHLDEYIQRFLPKENQFSPEWIMQKIQKYLEEESNLSHLILKVRGKKTRRTKGSLSRWIANCGRVRFFSKYLTRMESEEMGVYGKDFTLADFFPGELPQSSPKESSKENETKAKTVGNQFPFLPEFFKVLDFLIDIEDAIEIRNTKPSKIHAGDVTCRFCWRSIDPPKRYCHVHDPKHNPAEYMKIRRHLQHIKEVVKFLPSSRDYYIDYMIDFPVCPHSYWLEFPPDSIRSMVKKAFPHAQTVIEPVLTVLEDPDDFLKKWPRIVDSFLKALDIRSANDREWLVTQEDHIAVWGILKRYEQWHLWWENQPVPKRTYSSKFSWEEAHRLREEGLSLAEIARRFGVSKQAVFKKLKKPMETIES</sequence>
<dbReference type="Gene3D" id="1.10.10.60">
    <property type="entry name" value="Homeodomain-like"/>
    <property type="match status" value="1"/>
</dbReference>
<organism evidence="2 3">
    <name type="scientific">Leptospirillum ferrodiazotrophum</name>
    <dbReference type="NCBI Taxonomy" id="412449"/>
    <lineage>
        <taxon>Bacteria</taxon>
        <taxon>Pseudomonadati</taxon>
        <taxon>Nitrospirota</taxon>
        <taxon>Nitrospiria</taxon>
        <taxon>Nitrospirales</taxon>
        <taxon>Nitrospiraceae</taxon>
        <taxon>Leptospirillum</taxon>
    </lineage>
</organism>
<name>C6HUT6_9BACT</name>
<dbReference type="Proteomes" id="UP000009374">
    <property type="component" value="Unassembled WGS sequence"/>
</dbReference>
<evidence type="ECO:0000259" key="1">
    <source>
        <dbReference type="Pfam" id="PF02796"/>
    </source>
</evidence>
<dbReference type="InterPro" id="IPR006120">
    <property type="entry name" value="Resolvase_HTH_dom"/>
</dbReference>
<protein>
    <submittedName>
        <fullName evidence="2">Resolvase helix-turn-helix domain protein</fullName>
    </submittedName>
</protein>
<dbReference type="GO" id="GO:0000150">
    <property type="term" value="F:DNA strand exchange activity"/>
    <property type="evidence" value="ECO:0007669"/>
    <property type="project" value="InterPro"/>
</dbReference>
<evidence type="ECO:0000313" key="3">
    <source>
        <dbReference type="Proteomes" id="UP000009374"/>
    </source>
</evidence>